<evidence type="ECO:0008006" key="3">
    <source>
        <dbReference type="Google" id="ProtNLM"/>
    </source>
</evidence>
<accession>A0ABN6P1K6</accession>
<dbReference type="Proteomes" id="UP000831327">
    <property type="component" value="Chromosome"/>
</dbReference>
<keyword evidence="2" id="KW-1185">Reference proteome</keyword>
<reference evidence="1 2" key="1">
    <citation type="journal article" date="2016" name="Microbes Environ.">
        <title>Phylogenetically diverse aerobic anoxygenic phototrophic bacteria isolated from epilithic biofilms in Tama river, Japan.</title>
        <authorList>
            <person name="Hirose S."/>
            <person name="Matsuura K."/>
            <person name="Haruta S."/>
        </authorList>
    </citation>
    <scope>NUCLEOTIDE SEQUENCE [LARGE SCALE GENOMIC DNA]</scope>
    <source>
        <strain evidence="1 2">S08</strain>
    </source>
</reference>
<name>A0ABN6P1K6_9PROT</name>
<dbReference type="InterPro" id="IPR011473">
    <property type="entry name" value="DUF1579"/>
</dbReference>
<evidence type="ECO:0000313" key="2">
    <source>
        <dbReference type="Proteomes" id="UP000831327"/>
    </source>
</evidence>
<organism evidence="1 2">
    <name type="scientific">Roseomonas fluvialis</name>
    <dbReference type="NCBI Taxonomy" id="1750527"/>
    <lineage>
        <taxon>Bacteria</taxon>
        <taxon>Pseudomonadati</taxon>
        <taxon>Pseudomonadota</taxon>
        <taxon>Alphaproteobacteria</taxon>
        <taxon>Acetobacterales</taxon>
        <taxon>Roseomonadaceae</taxon>
        <taxon>Roseomonas</taxon>
    </lineage>
</organism>
<evidence type="ECO:0000313" key="1">
    <source>
        <dbReference type="EMBL" id="BDG72356.1"/>
    </source>
</evidence>
<dbReference type="RefSeq" id="WP_244459562.1">
    <property type="nucleotide sequence ID" value="NZ_AP025637.1"/>
</dbReference>
<dbReference type="EMBL" id="AP025637">
    <property type="protein sequence ID" value="BDG72356.1"/>
    <property type="molecule type" value="Genomic_DNA"/>
</dbReference>
<protein>
    <recommendedName>
        <fullName evidence="3">DUF1579 domain-containing protein</fullName>
    </recommendedName>
</protein>
<proteinExistence type="predicted"/>
<gene>
    <name evidence="1" type="ORF">Rmf_22850</name>
</gene>
<dbReference type="Pfam" id="PF07617">
    <property type="entry name" value="DUF1579"/>
    <property type="match status" value="1"/>
</dbReference>
<sequence length="158" mass="17109">MDIPQPGIEHRWLQRLVGTWRTEGECAAPPGEAAVQMTGTERVRSLGGLWVLAEGEGEMPGGGTANSLMTLGFDPVQGAFVGTFVASMMTHLWSYRGTLADDTLTLDTEGPDFGSGAMARYQDIIALQGDDARTLTSRMQKPDGSWVEVMSARYRRIG</sequence>